<keyword evidence="2" id="KW-1133">Transmembrane helix</keyword>
<evidence type="ECO:0000256" key="1">
    <source>
        <dbReference type="SAM" id="MobiDB-lite"/>
    </source>
</evidence>
<evidence type="ECO:0000313" key="4">
    <source>
        <dbReference type="Proteomes" id="UP000482960"/>
    </source>
</evidence>
<reference evidence="3 4" key="1">
    <citation type="submission" date="2020-03" db="EMBL/GenBank/DDBJ databases">
        <title>Whole genome shotgun sequence of Phytohabitans rumicis NBRC 108638.</title>
        <authorList>
            <person name="Komaki H."/>
            <person name="Tamura T."/>
        </authorList>
    </citation>
    <scope>NUCLEOTIDE SEQUENCE [LARGE SCALE GENOMIC DNA]</scope>
    <source>
        <strain evidence="3 4">NBRC 108638</strain>
    </source>
</reference>
<dbReference type="AlphaFoldDB" id="A0A6V8L5F5"/>
<keyword evidence="2" id="KW-0812">Transmembrane</keyword>
<dbReference type="PRINTS" id="PR01217">
    <property type="entry name" value="PRICHEXTENSN"/>
</dbReference>
<sequence>MRHAGSLFLSLFLAPLIWVATGYGTSEIFRGTRQFTSGFDLDILLGLAALIAGGALYAVLVMARLSPIGPALIGLVFLGLTTWAAFDPSSYFDTMPTDLQSGDQALTYPALAWGAVLAVPLLATVLSPRRWRRYASPPAPVPAYGAPMGAPGGPVPPYGLPPGATPPPQGGFGATPGYLAQPLSPPPPRPADPAPTTAFQASPPPPLPPPPSYLEQATTRLNPPSPPVPSPPPLPPPPSPAEATTRITAPTAEPTTTRLNAPDGEATQLLKGPPPPDAYPRPAWSAPTPPPITPPGARTAPDDDPEATQPSR</sequence>
<keyword evidence="2" id="KW-0472">Membrane</keyword>
<evidence type="ECO:0000256" key="2">
    <source>
        <dbReference type="SAM" id="Phobius"/>
    </source>
</evidence>
<dbReference type="RefSeq" id="WP_173078522.1">
    <property type="nucleotide sequence ID" value="NZ_BAABJB010000004.1"/>
</dbReference>
<reference evidence="3 4" key="2">
    <citation type="submission" date="2020-03" db="EMBL/GenBank/DDBJ databases">
        <authorList>
            <person name="Ichikawa N."/>
            <person name="Kimura A."/>
            <person name="Kitahashi Y."/>
            <person name="Uohara A."/>
        </authorList>
    </citation>
    <scope>NUCLEOTIDE SEQUENCE [LARGE SCALE GENOMIC DNA]</scope>
    <source>
        <strain evidence="3 4">NBRC 108638</strain>
    </source>
</reference>
<feature type="region of interest" description="Disordered" evidence="1">
    <location>
        <begin position="155"/>
        <end position="312"/>
    </location>
</feature>
<feature type="compositionally biased region" description="Pro residues" evidence="1">
    <location>
        <begin position="202"/>
        <end position="212"/>
    </location>
</feature>
<proteinExistence type="predicted"/>
<feature type="transmembrane region" description="Helical" evidence="2">
    <location>
        <begin position="106"/>
        <end position="126"/>
    </location>
</feature>
<gene>
    <name evidence="3" type="ORF">Prum_050860</name>
</gene>
<organism evidence="3 4">
    <name type="scientific">Phytohabitans rumicis</name>
    <dbReference type="NCBI Taxonomy" id="1076125"/>
    <lineage>
        <taxon>Bacteria</taxon>
        <taxon>Bacillati</taxon>
        <taxon>Actinomycetota</taxon>
        <taxon>Actinomycetes</taxon>
        <taxon>Micromonosporales</taxon>
        <taxon>Micromonosporaceae</taxon>
    </lineage>
</organism>
<comment type="caution">
    <text evidence="3">The sequence shown here is derived from an EMBL/GenBank/DDBJ whole genome shotgun (WGS) entry which is preliminary data.</text>
</comment>
<feature type="transmembrane region" description="Helical" evidence="2">
    <location>
        <begin position="68"/>
        <end position="86"/>
    </location>
</feature>
<name>A0A6V8L5F5_9ACTN</name>
<protein>
    <submittedName>
        <fullName evidence="3">Uncharacterized protein</fullName>
    </submittedName>
</protein>
<feature type="compositionally biased region" description="Polar residues" evidence="1">
    <location>
        <begin position="245"/>
        <end position="259"/>
    </location>
</feature>
<keyword evidence="4" id="KW-1185">Reference proteome</keyword>
<feature type="compositionally biased region" description="Pro residues" evidence="1">
    <location>
        <begin position="183"/>
        <end position="193"/>
    </location>
</feature>
<feature type="compositionally biased region" description="Pro residues" evidence="1">
    <location>
        <begin position="223"/>
        <end position="240"/>
    </location>
</feature>
<feature type="transmembrane region" description="Helical" evidence="2">
    <location>
        <begin position="43"/>
        <end position="61"/>
    </location>
</feature>
<dbReference type="EMBL" id="BLPG01000001">
    <property type="protein sequence ID" value="GFJ91444.1"/>
    <property type="molecule type" value="Genomic_DNA"/>
</dbReference>
<feature type="compositionally biased region" description="Pro residues" evidence="1">
    <location>
        <begin position="155"/>
        <end position="169"/>
    </location>
</feature>
<accession>A0A6V8L5F5</accession>
<evidence type="ECO:0000313" key="3">
    <source>
        <dbReference type="EMBL" id="GFJ91444.1"/>
    </source>
</evidence>
<dbReference type="Proteomes" id="UP000482960">
    <property type="component" value="Unassembled WGS sequence"/>
</dbReference>